<feature type="repeat" description="Cell wall-binding" evidence="2">
    <location>
        <begin position="452"/>
        <end position="471"/>
    </location>
</feature>
<dbReference type="Gene3D" id="2.60.120.380">
    <property type="match status" value="2"/>
</dbReference>
<sequence length="574" mass="65089">MNKKLLALGLAALLTATQFNVVKASSEENASAKQRPTEIFKQQRENVNIIEKAEHNLFKENEYVRSNTIIKEITSDHRDVTMLEETTEGIGEKGEETQALSTTAGVVEKEIGLNQEIKDELTSENQAIKYKIQLPAEGGLGIDFLSSIKKINIQVEDDKGICLVSENASTSDGESSSSWKMHKNVLPGTYYITISSSTAGNFKFLLSYAKVNTKEIEPNNDISTAQKIEINSGDMKGCLVSNDNSDVYKIEVSKRGIVAFGINTFSKIQCEIFDEVGNSLFKNVYQSPTKDVPVNGIILGKLMPGNYYIKVSKVWHEETAYTLNITDINKDGWNKLFGGDYVYYESATNSLKKGWLLYQGAWYYLDDKGVMVKDLQVIDKKLYYFAEGGAMQTGWVKSNESWFYFSDSGAAKSGWLNYHGTWYYLASNGLASTGFQVINDKLYYFGKSGEMKTGWIKEAGKWYYFEGNGAGKVGEWLNWQNNWYYFDGHGTMLTGPWEIKDNRYYFDASGIMQTGWQKIKDYWYYFNDGGDLKTGWLFYGNHWYYLDNEYGVMLTGTYEIDGVTYTFNSDGTLR</sequence>
<gene>
    <name evidence="3" type="ORF">J2Z44_000925</name>
</gene>
<dbReference type="SUPFAM" id="SSF69360">
    <property type="entry name" value="Cell wall binding repeat"/>
    <property type="match status" value="2"/>
</dbReference>
<dbReference type="Proteomes" id="UP001519308">
    <property type="component" value="Unassembled WGS sequence"/>
</dbReference>
<evidence type="ECO:0000256" key="2">
    <source>
        <dbReference type="PROSITE-ProRule" id="PRU00591"/>
    </source>
</evidence>
<dbReference type="Pfam" id="PF19127">
    <property type="entry name" value="Choline_bind_3"/>
    <property type="match status" value="3"/>
</dbReference>
<dbReference type="Gene3D" id="2.20.120.10">
    <property type="entry name" value="Multimodular pneumococcal cell wall endolysin, domain 3"/>
    <property type="match status" value="1"/>
</dbReference>
<evidence type="ECO:0000256" key="1">
    <source>
        <dbReference type="ARBA" id="ARBA00022737"/>
    </source>
</evidence>
<organism evidence="3 4">
    <name type="scientific">Clostridium punense</name>
    <dbReference type="NCBI Taxonomy" id="1054297"/>
    <lineage>
        <taxon>Bacteria</taxon>
        <taxon>Bacillati</taxon>
        <taxon>Bacillota</taxon>
        <taxon>Clostridia</taxon>
        <taxon>Eubacteriales</taxon>
        <taxon>Clostridiaceae</taxon>
        <taxon>Clostridium</taxon>
    </lineage>
</organism>
<evidence type="ECO:0000313" key="3">
    <source>
        <dbReference type="EMBL" id="MBP2021138.1"/>
    </source>
</evidence>
<dbReference type="Pfam" id="PF01473">
    <property type="entry name" value="Choline_bind_1"/>
    <property type="match status" value="3"/>
</dbReference>
<dbReference type="RefSeq" id="WP_021283162.1">
    <property type="nucleotide sequence ID" value="NZ_JAGGLL010000005.1"/>
</dbReference>
<feature type="repeat" description="Cell wall-binding" evidence="2">
    <location>
        <begin position="432"/>
        <end position="451"/>
    </location>
</feature>
<dbReference type="EMBL" id="JAGGLL010000005">
    <property type="protein sequence ID" value="MBP2021138.1"/>
    <property type="molecule type" value="Genomic_DNA"/>
</dbReference>
<dbReference type="InterPro" id="IPR018337">
    <property type="entry name" value="Cell_wall/Cho-bd_repeat"/>
</dbReference>
<feature type="repeat" description="Cell wall-binding" evidence="2">
    <location>
        <begin position="392"/>
        <end position="411"/>
    </location>
</feature>
<feature type="repeat" description="Cell wall-binding" evidence="2">
    <location>
        <begin position="352"/>
        <end position="371"/>
    </location>
</feature>
<name>A0ABS4K038_9CLOT</name>
<comment type="caution">
    <text evidence="3">The sequence shown here is derived from an EMBL/GenBank/DDBJ whole genome shotgun (WGS) entry which is preliminary data.</text>
</comment>
<dbReference type="Gene3D" id="2.10.270.10">
    <property type="entry name" value="Cholin Binding"/>
    <property type="match status" value="3"/>
</dbReference>
<proteinExistence type="predicted"/>
<dbReference type="SUPFAM" id="SSF89260">
    <property type="entry name" value="Collagen-binding domain"/>
    <property type="match status" value="1"/>
</dbReference>
<reference evidence="3 4" key="1">
    <citation type="submission" date="2021-03" db="EMBL/GenBank/DDBJ databases">
        <title>Genomic Encyclopedia of Type Strains, Phase IV (KMG-IV): sequencing the most valuable type-strain genomes for metagenomic binning, comparative biology and taxonomic classification.</title>
        <authorList>
            <person name="Goeker M."/>
        </authorList>
    </citation>
    <scope>NUCLEOTIDE SEQUENCE [LARGE SCALE GENOMIC DNA]</scope>
    <source>
        <strain evidence="3 4">DSM 28650</strain>
    </source>
</reference>
<keyword evidence="4" id="KW-1185">Reference proteome</keyword>
<evidence type="ECO:0000313" key="4">
    <source>
        <dbReference type="Proteomes" id="UP001519308"/>
    </source>
</evidence>
<feature type="repeat" description="Cell wall-binding" evidence="2">
    <location>
        <begin position="473"/>
        <end position="492"/>
    </location>
</feature>
<dbReference type="PROSITE" id="PS51170">
    <property type="entry name" value="CW"/>
    <property type="match status" value="6"/>
</dbReference>
<accession>A0ABS4K038</accession>
<feature type="repeat" description="Cell wall-binding" evidence="2">
    <location>
        <begin position="513"/>
        <end position="532"/>
    </location>
</feature>
<protein>
    <submittedName>
        <fullName evidence="3">Glucan-binding YG repeat protein</fullName>
    </submittedName>
</protein>
<keyword evidence="1" id="KW-0677">Repeat</keyword>